<accession>A0A414P0H9</accession>
<comment type="caution">
    <text evidence="5">The sequence shown here is derived from an EMBL/GenBank/DDBJ whole genome shotgun (WGS) entry which is preliminary data.</text>
</comment>
<evidence type="ECO:0000256" key="3">
    <source>
        <dbReference type="ARBA" id="ARBA00022695"/>
    </source>
</evidence>
<dbReference type="RefSeq" id="WP_118174850.1">
    <property type="nucleotide sequence ID" value="NZ_CBCSRO010000021.1"/>
</dbReference>
<sequence length="41" mass="4780">MPPRRCLLCGEQAQVCARSRRHSVEDLTERISKMLSAYLHH</sequence>
<gene>
    <name evidence="5" type="ORF">DW674_01380</name>
</gene>
<proteinExistence type="predicted"/>
<keyword evidence="3" id="KW-0548">Nucleotidyltransferase</keyword>
<evidence type="ECO:0000313" key="6">
    <source>
        <dbReference type="Proteomes" id="UP000283442"/>
    </source>
</evidence>
<keyword evidence="2" id="KW-0808">Transferase</keyword>
<evidence type="ECO:0000256" key="1">
    <source>
        <dbReference type="ARBA" id="ARBA00012524"/>
    </source>
</evidence>
<evidence type="ECO:0000256" key="2">
    <source>
        <dbReference type="ARBA" id="ARBA00022679"/>
    </source>
</evidence>
<dbReference type="InterPro" id="IPR005551">
    <property type="entry name" value="CitX"/>
</dbReference>
<dbReference type="Proteomes" id="UP000283442">
    <property type="component" value="Unassembled WGS sequence"/>
</dbReference>
<dbReference type="EC" id="2.7.7.61" evidence="1"/>
<dbReference type="Pfam" id="PF03802">
    <property type="entry name" value="CitX"/>
    <property type="match status" value="1"/>
</dbReference>
<dbReference type="EMBL" id="QRHE01000001">
    <property type="protein sequence ID" value="RHF53667.1"/>
    <property type="molecule type" value="Genomic_DNA"/>
</dbReference>
<dbReference type="GO" id="GO:0050519">
    <property type="term" value="F:holo-citrate lyase synthase activity"/>
    <property type="evidence" value="ECO:0007669"/>
    <property type="project" value="UniProtKB-EC"/>
</dbReference>
<name>A0A414P0H9_9FIRM</name>
<evidence type="ECO:0000313" key="5">
    <source>
        <dbReference type="EMBL" id="RHF53667.1"/>
    </source>
</evidence>
<evidence type="ECO:0000256" key="4">
    <source>
        <dbReference type="ARBA" id="ARBA00048574"/>
    </source>
</evidence>
<dbReference type="GO" id="GO:0051191">
    <property type="term" value="P:prosthetic group biosynthetic process"/>
    <property type="evidence" value="ECO:0007669"/>
    <property type="project" value="InterPro"/>
</dbReference>
<reference evidence="5 6" key="1">
    <citation type="submission" date="2018-08" db="EMBL/GenBank/DDBJ databases">
        <title>A genome reference for cultivated species of the human gut microbiota.</title>
        <authorList>
            <person name="Zou Y."/>
            <person name="Xue W."/>
            <person name="Luo G."/>
        </authorList>
    </citation>
    <scope>NUCLEOTIDE SEQUENCE [LARGE SCALE GENOMIC DNA]</scope>
    <source>
        <strain evidence="5 6">AM25-21AC</strain>
    </source>
</reference>
<protein>
    <recommendedName>
        <fullName evidence="1">citrate lyase holo-[acyl-carrier protein] synthase</fullName>
        <ecNumber evidence="1">2.7.7.61</ecNumber>
    </recommendedName>
</protein>
<organism evidence="5 6">
    <name type="scientific">Mitsuokella multacida</name>
    <dbReference type="NCBI Taxonomy" id="52226"/>
    <lineage>
        <taxon>Bacteria</taxon>
        <taxon>Bacillati</taxon>
        <taxon>Bacillota</taxon>
        <taxon>Negativicutes</taxon>
        <taxon>Selenomonadales</taxon>
        <taxon>Selenomonadaceae</taxon>
        <taxon>Mitsuokella</taxon>
    </lineage>
</organism>
<dbReference type="OrthoDB" id="3196716at2"/>
<comment type="catalytic activity">
    <reaction evidence="4">
        <text>apo-[citrate lyase ACP] + 2'-(5''-triphospho-alpha-D-ribosyl)-3'-dephospho-CoA = holo-[citrate lyase ACP] + diphosphate</text>
        <dbReference type="Rhea" id="RHEA:16333"/>
        <dbReference type="Rhea" id="RHEA-COMP:10157"/>
        <dbReference type="Rhea" id="RHEA-COMP:10158"/>
        <dbReference type="ChEBI" id="CHEBI:29999"/>
        <dbReference type="ChEBI" id="CHEBI:33019"/>
        <dbReference type="ChEBI" id="CHEBI:61378"/>
        <dbReference type="ChEBI" id="CHEBI:82683"/>
        <dbReference type="EC" id="2.7.7.61"/>
    </reaction>
</comment>
<dbReference type="AlphaFoldDB" id="A0A414P0H9"/>